<accession>E6N5I8</accession>
<dbReference type="EMBL" id="BA000048">
    <property type="protein sequence ID" value="BAJ50397.1"/>
    <property type="molecule type" value="Genomic_DNA"/>
</dbReference>
<dbReference type="EMBL" id="AP011842">
    <property type="protein sequence ID" value="BAJ47600.1"/>
    <property type="molecule type" value="Genomic_DNA"/>
</dbReference>
<dbReference type="Pfam" id="PF22752">
    <property type="entry name" value="DUF488-N3i"/>
    <property type="match status" value="1"/>
</dbReference>
<evidence type="ECO:0000313" key="3">
    <source>
        <dbReference type="EMBL" id="BAJ50397.1"/>
    </source>
</evidence>
<dbReference type="KEGG" id="csu:CSUB_C0537"/>
<dbReference type="EMBL" id="AP011841">
    <property type="protein sequence ID" value="BAJ47557.1"/>
    <property type="molecule type" value="Genomic_DNA"/>
</dbReference>
<dbReference type="PANTHER" id="PTHR36849:SF1">
    <property type="entry name" value="CYTOPLASMIC PROTEIN"/>
    <property type="match status" value="1"/>
</dbReference>
<proteinExistence type="predicted"/>
<dbReference type="Proteomes" id="UP000008120">
    <property type="component" value="Chromosome"/>
</dbReference>
<dbReference type="BioCyc" id="CCAL311458:G131R-545-MONOMER"/>
<evidence type="ECO:0000313" key="1">
    <source>
        <dbReference type="EMBL" id="BAJ47557.1"/>
    </source>
</evidence>
<protein>
    <recommendedName>
        <fullName evidence="5">DUF488 family protein</fullName>
    </recommendedName>
</protein>
<evidence type="ECO:0000313" key="2">
    <source>
        <dbReference type="EMBL" id="BAJ47600.1"/>
    </source>
</evidence>
<name>E6N5I8_CALS0</name>
<dbReference type="PANTHER" id="PTHR36849">
    <property type="entry name" value="CYTOPLASMIC PROTEIN-RELATED"/>
    <property type="match status" value="1"/>
</dbReference>
<dbReference type="AlphaFoldDB" id="E6N5I8"/>
<sequence>MMDKFFSNRLFDVLRKRILLVSDFICYVIKTKRVYEPPSPEDGCRVLVDRLWPRGLGKNRAAVDVWLKEVAPSGSLRKWFGHKPERWEEFKRRFFMELSRQPDGVRKLLELEEKHGTVSLLYSAKDTVHNNATALKEYIEQMKKG</sequence>
<evidence type="ECO:0008006" key="5">
    <source>
        <dbReference type="Google" id="ProtNLM"/>
    </source>
</evidence>
<dbReference type="InterPro" id="IPR052552">
    <property type="entry name" value="YeaO-like"/>
</dbReference>
<reference evidence="1 4" key="2">
    <citation type="journal article" date="2011" name="Nucleic Acids Res.">
        <title>Insights into the evolution of Archaea and eukaryotic protein modifier systems revealed by the genome of a novel archaeal group.</title>
        <authorList>
            <person name="Nunoura T."/>
            <person name="Takaki Y."/>
            <person name="Kakuta J."/>
            <person name="Nishi S."/>
            <person name="Sugahara J."/>
            <person name="Kazama H."/>
            <person name="Chee G."/>
            <person name="Hattori M."/>
            <person name="Kanai A."/>
            <person name="Atomi H."/>
            <person name="Takai K."/>
            <person name="Takami H."/>
        </authorList>
    </citation>
    <scope>NUCLEOTIDE SEQUENCE [LARGE SCALE GENOMIC DNA]</scope>
</reference>
<reference evidence="1 4" key="1">
    <citation type="journal article" date="2005" name="Environ. Microbiol.">
        <title>Genetic and functional properties of uncultivated thermophilic crenarchaeotes from a subsurface gold mine as revealed by analysis of genome fragments.</title>
        <authorList>
            <person name="Nunoura T."/>
            <person name="Hirayama H."/>
            <person name="Takami H."/>
            <person name="Oida H."/>
            <person name="Nishi S."/>
            <person name="Shimamura S."/>
            <person name="Suzuki Y."/>
            <person name="Inagaki F."/>
            <person name="Takai K."/>
            <person name="Nealson K.H."/>
            <person name="Horikoshi K."/>
        </authorList>
    </citation>
    <scope>NUCLEOTIDE SEQUENCE [LARGE SCALE GENOMIC DNA]</scope>
</reference>
<gene>
    <name evidence="3" type="ORF">CSUB_C0537</name>
    <name evidence="2" type="ORF">HGMM_F15C06C04</name>
    <name evidence="1" type="ORF">HGMM_F52E01C02</name>
</gene>
<dbReference type="STRING" id="311458.CSUB_C0537"/>
<organism evidence="1 4">
    <name type="scientific">Caldiarchaeum subterraneum</name>
    <dbReference type="NCBI Taxonomy" id="311458"/>
    <lineage>
        <taxon>Archaea</taxon>
        <taxon>Nitrososphaerota</taxon>
        <taxon>Candidatus Caldarchaeales</taxon>
        <taxon>Candidatus Caldarchaeaceae</taxon>
        <taxon>Candidatus Caldarchaeum</taxon>
    </lineage>
</organism>
<evidence type="ECO:0000313" key="4">
    <source>
        <dbReference type="Proteomes" id="UP000008120"/>
    </source>
</evidence>